<dbReference type="Proteomes" id="UP000095598">
    <property type="component" value="Unassembled WGS sequence"/>
</dbReference>
<protein>
    <submittedName>
        <fullName evidence="1">Uncharacterized protein</fullName>
    </submittedName>
</protein>
<gene>
    <name evidence="1" type="ORF">ERS852425_02170</name>
</gene>
<reference evidence="1 2" key="1">
    <citation type="submission" date="2015-09" db="EMBL/GenBank/DDBJ databases">
        <authorList>
            <consortium name="Pathogen Informatics"/>
        </authorList>
    </citation>
    <scope>NUCLEOTIDE SEQUENCE [LARGE SCALE GENOMIC DNA]</scope>
    <source>
        <strain evidence="1 2">2789STDY5608868</strain>
    </source>
</reference>
<evidence type="ECO:0000313" key="2">
    <source>
        <dbReference type="Proteomes" id="UP000095598"/>
    </source>
</evidence>
<dbReference type="AlphaFoldDB" id="A0A173TK66"/>
<evidence type="ECO:0000313" key="1">
    <source>
        <dbReference type="EMBL" id="CUN03252.1"/>
    </source>
</evidence>
<sequence>MKIKIEGEKLLFIDFPFKTKEVGISFINSGVAIYDEPIKNLENWQMNVKVEDGVCVDQKAADMMLGYFNGITEMTFTQTPTGSYICRTKSTTQIDQLN</sequence>
<dbReference type="RefSeq" id="WP_044920844.1">
    <property type="nucleotide sequence ID" value="NZ_CYXT01000017.1"/>
</dbReference>
<name>A0A173TK66_ANAHA</name>
<organism evidence="1 2">
    <name type="scientific">Anaerostipes hadrus</name>
    <dbReference type="NCBI Taxonomy" id="649756"/>
    <lineage>
        <taxon>Bacteria</taxon>
        <taxon>Bacillati</taxon>
        <taxon>Bacillota</taxon>
        <taxon>Clostridia</taxon>
        <taxon>Lachnospirales</taxon>
        <taxon>Lachnospiraceae</taxon>
        <taxon>Anaerostipes</taxon>
    </lineage>
</organism>
<dbReference type="EMBL" id="CYXT01000017">
    <property type="protein sequence ID" value="CUN03252.1"/>
    <property type="molecule type" value="Genomic_DNA"/>
</dbReference>
<proteinExistence type="predicted"/>
<accession>A0A173TK66</accession>